<keyword evidence="2" id="KW-0378">Hydrolase</keyword>
<dbReference type="GO" id="GO:0000272">
    <property type="term" value="P:polysaccharide catabolic process"/>
    <property type="evidence" value="ECO:0007669"/>
    <property type="project" value="InterPro"/>
</dbReference>
<name>A0A2K9DXS2_9FIRM</name>
<dbReference type="SUPFAM" id="SSF63446">
    <property type="entry name" value="Type I dockerin domain"/>
    <property type="match status" value="1"/>
</dbReference>
<evidence type="ECO:0000259" key="1">
    <source>
        <dbReference type="PROSITE" id="PS51766"/>
    </source>
</evidence>
<dbReference type="Proteomes" id="UP000233534">
    <property type="component" value="Chromosome"/>
</dbReference>
<dbReference type="PROSITE" id="PS00448">
    <property type="entry name" value="CLOS_CELLULOSOME_RPT"/>
    <property type="match status" value="1"/>
</dbReference>
<evidence type="ECO:0000313" key="2">
    <source>
        <dbReference type="EMBL" id="AUG56312.1"/>
    </source>
</evidence>
<evidence type="ECO:0000313" key="3">
    <source>
        <dbReference type="EMBL" id="PQQ65487.1"/>
    </source>
</evidence>
<dbReference type="PANTHER" id="PTHR31157">
    <property type="entry name" value="SCP DOMAIN-CONTAINING PROTEIN"/>
    <property type="match status" value="1"/>
</dbReference>
<dbReference type="InterPro" id="IPR018247">
    <property type="entry name" value="EF_Hand_1_Ca_BS"/>
</dbReference>
<dbReference type="CDD" id="cd05379">
    <property type="entry name" value="CAP_bacterial"/>
    <property type="match status" value="1"/>
</dbReference>
<dbReference type="PROSITE" id="PS00018">
    <property type="entry name" value="EF_HAND_1"/>
    <property type="match status" value="1"/>
</dbReference>
<gene>
    <name evidence="2" type="primary">celE2</name>
    <name evidence="3" type="ORF">B9R14_01035</name>
    <name evidence="2" type="ORF">HVS_01745</name>
</gene>
<dbReference type="PANTHER" id="PTHR31157:SF26">
    <property type="entry name" value="SCP-LIKE EXTRACELLULAR PROTEIN"/>
    <property type="match status" value="1"/>
</dbReference>
<dbReference type="InterPro" id="IPR035940">
    <property type="entry name" value="CAP_sf"/>
</dbReference>
<dbReference type="CDD" id="cd14256">
    <property type="entry name" value="Dockerin_I"/>
    <property type="match status" value="1"/>
</dbReference>
<dbReference type="Pfam" id="PF00188">
    <property type="entry name" value="CAP"/>
    <property type="match status" value="1"/>
</dbReference>
<dbReference type="AlphaFoldDB" id="A0A2K9DXS2"/>
<feature type="domain" description="Dockerin" evidence="1">
    <location>
        <begin position="36"/>
        <end position="103"/>
    </location>
</feature>
<organism evidence="2 4">
    <name type="scientific">Acetivibrio saccincola</name>
    <dbReference type="NCBI Taxonomy" id="1677857"/>
    <lineage>
        <taxon>Bacteria</taxon>
        <taxon>Bacillati</taxon>
        <taxon>Bacillota</taxon>
        <taxon>Clostridia</taxon>
        <taxon>Eubacteriales</taxon>
        <taxon>Oscillospiraceae</taxon>
        <taxon>Acetivibrio</taxon>
    </lineage>
</organism>
<sequence length="242" mass="27173">MKKIFKSLNCVCILSVFLLISVFLLNNVHVISANSNSITYGDINGDGNIDSTDVTLLKRFILNIINSLAHPKSADLNCDSIIDSIDYSILQRYVLQIISEFPIQNPPDNTSPSSYLTNSEKILFDLINEVRLNAGIEPFECDKDLVDVARIKSQEMVDDFFFSSISPTYGTTRELLNHFNIPFKYATETVSISLNATSSFNQLIQIDLYNEIITDPKYNYIGIGAIRCPIRGLVIVQIFVGR</sequence>
<dbReference type="EC" id="3.2.1.4" evidence="2"/>
<dbReference type="KEGG" id="hsc:HVS_01745"/>
<dbReference type="InterPro" id="IPR014044">
    <property type="entry name" value="CAP_dom"/>
</dbReference>
<dbReference type="PROSITE" id="PS51766">
    <property type="entry name" value="DOCKERIN"/>
    <property type="match status" value="1"/>
</dbReference>
<evidence type="ECO:0000313" key="4">
    <source>
        <dbReference type="Proteomes" id="UP000233534"/>
    </source>
</evidence>
<dbReference type="Proteomes" id="UP000239720">
    <property type="component" value="Unassembled WGS sequence"/>
</dbReference>
<dbReference type="Pfam" id="PF00404">
    <property type="entry name" value="Dockerin_1"/>
    <property type="match status" value="1"/>
</dbReference>
<dbReference type="SUPFAM" id="SSF55797">
    <property type="entry name" value="PR-1-like"/>
    <property type="match status" value="1"/>
</dbReference>
<proteinExistence type="predicted"/>
<dbReference type="Gene3D" id="3.40.33.10">
    <property type="entry name" value="CAP"/>
    <property type="match status" value="1"/>
</dbReference>
<keyword evidence="4" id="KW-1185">Reference proteome</keyword>
<dbReference type="InterPro" id="IPR016134">
    <property type="entry name" value="Dockerin_dom"/>
</dbReference>
<dbReference type="OrthoDB" id="9783944at2"/>
<dbReference type="RefSeq" id="WP_101298731.1">
    <property type="nucleotide sequence ID" value="NZ_CP025197.1"/>
</dbReference>
<dbReference type="GO" id="GO:0008810">
    <property type="term" value="F:cellulase activity"/>
    <property type="evidence" value="ECO:0007669"/>
    <property type="project" value="UniProtKB-EC"/>
</dbReference>
<dbReference type="EMBL" id="CP025197">
    <property type="protein sequence ID" value="AUG56312.1"/>
    <property type="molecule type" value="Genomic_DNA"/>
</dbReference>
<dbReference type="InterPro" id="IPR002105">
    <property type="entry name" value="Dockerin_1_rpt"/>
</dbReference>
<dbReference type="Gene3D" id="1.10.1330.10">
    <property type="entry name" value="Dockerin domain"/>
    <property type="match status" value="1"/>
</dbReference>
<reference evidence="2 4" key="1">
    <citation type="submission" date="2017-12" db="EMBL/GenBank/DDBJ databases">
        <title>Complete genome sequence of Herbivorax saccincola GGR1, a novel Cellulosome-producing hydrolytic bacterium in a thermophilic biogas plant, established by Illumina and Nanopore MinION sequencing.</title>
        <authorList>
            <person name="Pechtl A."/>
            <person name="Ruckert C."/>
            <person name="Koeck D.E."/>
            <person name="Maus I."/>
            <person name="Winkler A."/>
            <person name="Kalinowski J."/>
            <person name="Puhler A."/>
            <person name="Schwarz W.W."/>
            <person name="Zverlov V.V."/>
            <person name="Schluter A."/>
            <person name="Liebl W."/>
        </authorList>
    </citation>
    <scope>NUCLEOTIDE SEQUENCE [LARGE SCALE GENOMIC DNA]</scope>
    <source>
        <strain evidence="2">GGR1</strain>
        <strain evidence="4">SR1</strain>
    </source>
</reference>
<evidence type="ECO:0000313" key="5">
    <source>
        <dbReference type="Proteomes" id="UP000239720"/>
    </source>
</evidence>
<dbReference type="EMBL" id="NEMB01000003">
    <property type="protein sequence ID" value="PQQ65487.1"/>
    <property type="molecule type" value="Genomic_DNA"/>
</dbReference>
<accession>A0A2K9DXS2</accession>
<reference evidence="3 5" key="2">
    <citation type="journal article" date="2018" name="Syst. Appl. Microbiol.">
        <title>Characterization and high-quality draft genome sequence of Herbivorax saccincola A7, an anaerobic, alkaliphilic, thermophilic, cellulolytic, and xylanolytic bacterium.</title>
        <authorList>
            <person name="Aikawa S."/>
            <person name="Baramee S."/>
            <person name="Sermsathanaswadi J."/>
            <person name="Thianheng P."/>
            <person name="Tachaapaikoon C."/>
            <person name="Shikata A."/>
            <person name="Waeonukul R."/>
            <person name="Pason P."/>
            <person name="Ratanakhanokchai K."/>
            <person name="Kosugi A."/>
        </authorList>
    </citation>
    <scope>NUCLEOTIDE SEQUENCE [LARGE SCALE GENOMIC DNA]</scope>
    <source>
        <strain evidence="3 5">A7</strain>
    </source>
</reference>
<dbReference type="InterPro" id="IPR036439">
    <property type="entry name" value="Dockerin_dom_sf"/>
</dbReference>
<keyword evidence="2" id="KW-0326">Glycosidase</keyword>
<protein>
    <submittedName>
        <fullName evidence="2">Endoglucanase E</fullName>
        <ecNumber evidence="2">3.2.1.4</ecNumber>
    </submittedName>
</protein>